<proteinExistence type="predicted"/>
<evidence type="ECO:0000313" key="3">
    <source>
        <dbReference type="EMBL" id="AKJ98959.1"/>
    </source>
</evidence>
<organism evidence="3 4">
    <name type="scientific">Pseudomonas chlororaphis</name>
    <dbReference type="NCBI Taxonomy" id="587753"/>
    <lineage>
        <taxon>Bacteria</taxon>
        <taxon>Pseudomonadati</taxon>
        <taxon>Pseudomonadota</taxon>
        <taxon>Gammaproteobacteria</taxon>
        <taxon>Pseudomonadales</taxon>
        <taxon>Pseudomonadaceae</taxon>
        <taxon>Pseudomonas</taxon>
    </lineage>
</organism>
<dbReference type="InterPro" id="IPR006860">
    <property type="entry name" value="FecR"/>
</dbReference>
<name>A0A0G3GEH2_9PSED</name>
<protein>
    <submittedName>
        <fullName evidence="3">Glycerol-3-phosphate ABC transporter substrate-binding protein</fullName>
    </submittedName>
</protein>
<dbReference type="Gene3D" id="3.55.50.30">
    <property type="match status" value="1"/>
</dbReference>
<dbReference type="PIRSF" id="PIRSF018266">
    <property type="entry name" value="FecR"/>
    <property type="match status" value="1"/>
</dbReference>
<dbReference type="AlphaFoldDB" id="A0A0G3GEH2"/>
<reference evidence="4" key="2">
    <citation type="submission" date="2015-03" db="EMBL/GenBank/DDBJ databases">
        <authorList>
            <person name="Deng P."/>
            <person name="Lu S."/>
        </authorList>
    </citation>
    <scope>NUCLEOTIDE SEQUENCE [LARGE SCALE GENOMIC DNA]</scope>
    <source>
        <strain evidence="4">UFB2</strain>
    </source>
</reference>
<feature type="domain" description="FecR protein" evidence="1">
    <location>
        <begin position="120"/>
        <end position="209"/>
    </location>
</feature>
<dbReference type="EMBL" id="CP011020">
    <property type="protein sequence ID" value="AKJ98959.1"/>
    <property type="molecule type" value="Genomic_DNA"/>
</dbReference>
<gene>
    <name evidence="3" type="ORF">VM99_13100</name>
</gene>
<dbReference type="PATRIC" id="fig|587753.11.peg.2678"/>
<evidence type="ECO:0000259" key="1">
    <source>
        <dbReference type="Pfam" id="PF04773"/>
    </source>
</evidence>
<accession>A0A0G3GEH2</accession>
<dbReference type="InterPro" id="IPR012373">
    <property type="entry name" value="Ferrdict_sens_TM"/>
</dbReference>
<dbReference type="PANTHER" id="PTHR30273:SF2">
    <property type="entry name" value="PROTEIN FECR"/>
    <property type="match status" value="1"/>
</dbReference>
<dbReference type="PANTHER" id="PTHR30273">
    <property type="entry name" value="PERIPLASMIC SIGNAL SENSOR AND SIGMA FACTOR ACTIVATOR FECR-RELATED"/>
    <property type="match status" value="1"/>
</dbReference>
<evidence type="ECO:0000313" key="4">
    <source>
        <dbReference type="Proteomes" id="UP000035212"/>
    </source>
</evidence>
<dbReference type="GO" id="GO:0016989">
    <property type="term" value="F:sigma factor antagonist activity"/>
    <property type="evidence" value="ECO:0007669"/>
    <property type="project" value="TreeGrafter"/>
</dbReference>
<evidence type="ECO:0000259" key="2">
    <source>
        <dbReference type="Pfam" id="PF16220"/>
    </source>
</evidence>
<dbReference type="InterPro" id="IPR032623">
    <property type="entry name" value="FecR_N"/>
</dbReference>
<dbReference type="Pfam" id="PF04773">
    <property type="entry name" value="FecR"/>
    <property type="match status" value="1"/>
</dbReference>
<dbReference type="Proteomes" id="UP000035212">
    <property type="component" value="Chromosome"/>
</dbReference>
<sequence>MTDPQPASTQDTAHAMEQALDWLILLDNPSDEQTRQFQAWLAADPRHGQAFARAQAIWNGPQVMESARQLENARQRQAPPKVTPLSRLRSHWKPLATAAVLFLGLFNFSDLPLHWQADHLTVVGERQRLQLEDGSKVLLNTDSAFSSTFNEQRHVARLYKGEAFFEVPANRNLPLEIDAGPVTASVSDTTFAVRYLDGVAQVQVQRGDVDLRASRNDSHVRLSAGESIRIGPNGFDRPSRLDSATDLAWVQGRLVFENRPLGQVLAELQRYYPGWIINTNDRLAGVAVTGNYRLDQPLDVVRSLAHITSARLQEFPALVIFN</sequence>
<dbReference type="Pfam" id="PF16220">
    <property type="entry name" value="DUF4880"/>
    <property type="match status" value="1"/>
</dbReference>
<reference evidence="3 4" key="1">
    <citation type="journal article" date="2015" name="Stand. Genomic Sci.">
        <title>Complete genome of Pseudomonas chlororaphis strain UFB2, a soil bacterium with antibacterial activity against bacterial canker pathogen of tomato.</title>
        <authorList>
            <person name="Deng P."/>
            <person name="Wang X."/>
            <person name="Baird S.M."/>
            <person name="Lu S.E."/>
        </authorList>
    </citation>
    <scope>NUCLEOTIDE SEQUENCE [LARGE SCALE GENOMIC DNA]</scope>
    <source>
        <strain evidence="3 4">UFB2</strain>
    </source>
</reference>
<feature type="domain" description="FecR N-terminal" evidence="2">
    <location>
        <begin position="17"/>
        <end position="56"/>
    </location>
</feature>
<dbReference type="Gene3D" id="2.60.120.1440">
    <property type="match status" value="1"/>
</dbReference>